<dbReference type="Pfam" id="PF00067">
    <property type="entry name" value="p450"/>
    <property type="match status" value="1"/>
</dbReference>
<dbReference type="InterPro" id="IPR002401">
    <property type="entry name" value="Cyt_P450_E_grp-I"/>
</dbReference>
<dbReference type="PRINTS" id="PR00385">
    <property type="entry name" value="P450"/>
</dbReference>
<comment type="cofactor">
    <cofactor evidence="1 9">
        <name>heme</name>
        <dbReference type="ChEBI" id="CHEBI:30413"/>
    </cofactor>
</comment>
<keyword evidence="10" id="KW-0472">Membrane</keyword>
<keyword evidence="4 9" id="KW-0349">Heme</keyword>
<evidence type="ECO:0000313" key="11">
    <source>
        <dbReference type="EMBL" id="WEW56961.1"/>
    </source>
</evidence>
<dbReference type="InterPro" id="IPR001128">
    <property type="entry name" value="Cyt_P450"/>
</dbReference>
<sequence length="529" mass="61532">METAKLEYIWAVDPARIWLAVVLLATPMMVTFFYRLYRARSFMRRLQREGMPMPPHHWLFGHLPVRRAYPHLDTAFYLDIWPFGPPFLMIISPELACQFTQHTSLPKYKGVRKFLRPLTGKRDLVTMEGHDWKHWRSNFNPGFSTKNITDMIPRMVEDVRIYRENIRKHSVAGDIFALEIPTLAMSMDIIGRVVLDHELNCQQSYNPLTAALIEQLAWCSAGLHSNPIEYFNIARPIVQQYNAWRMNSYLNPLLKSRYETVNQRPGSKYVADLIMAAYKRERKQDSRQDKMDPVFFEFMRAQVKLFLQAGHDTTAASIVYTFHMLHKHPKALYQLRKELDAVFGPDIAATCDILQEKPRLLSQCKFLLAITKESLRLFPPSSTARFGVPGFYLIDSDSKRLPTENCLVLANHQAIHRNPRFWARAQEFLPERWLVSEGHPLYPAKNNWRPFERGPRNCLGQELAMTEIRLVIAIMVREFDIYDAYAESDLKNGRAKKNLQVNGERAYQISRGGCHPSENFPCRVSLAVK</sequence>
<evidence type="ECO:0000256" key="5">
    <source>
        <dbReference type="ARBA" id="ARBA00022723"/>
    </source>
</evidence>
<keyword evidence="10" id="KW-1133">Transmembrane helix</keyword>
<protein>
    <recommendedName>
        <fullName evidence="13">Cytochrome P450</fullName>
    </recommendedName>
</protein>
<keyword evidence="6" id="KW-0560">Oxidoreductase</keyword>
<dbReference type="InterPro" id="IPR036396">
    <property type="entry name" value="Cyt_P450_sf"/>
</dbReference>
<evidence type="ECO:0000256" key="7">
    <source>
        <dbReference type="ARBA" id="ARBA00023004"/>
    </source>
</evidence>
<keyword evidence="5 9" id="KW-0479">Metal-binding</keyword>
<accession>A0AAF0DG50</accession>
<keyword evidence="8" id="KW-0503">Monooxygenase</keyword>
<feature type="transmembrane region" description="Helical" evidence="10">
    <location>
        <begin position="17"/>
        <end position="37"/>
    </location>
</feature>
<dbReference type="AlphaFoldDB" id="A0AAF0DG50"/>
<dbReference type="CDD" id="cd11051">
    <property type="entry name" value="CYP59-like"/>
    <property type="match status" value="1"/>
</dbReference>
<dbReference type="InterPro" id="IPR050121">
    <property type="entry name" value="Cytochrome_P450_monoxygenase"/>
</dbReference>
<dbReference type="GO" id="GO:0016705">
    <property type="term" value="F:oxidoreductase activity, acting on paired donors, with incorporation or reduction of molecular oxygen"/>
    <property type="evidence" value="ECO:0007669"/>
    <property type="project" value="InterPro"/>
</dbReference>
<dbReference type="GO" id="GO:0005506">
    <property type="term" value="F:iron ion binding"/>
    <property type="evidence" value="ECO:0007669"/>
    <property type="project" value="InterPro"/>
</dbReference>
<dbReference type="GO" id="GO:0020037">
    <property type="term" value="F:heme binding"/>
    <property type="evidence" value="ECO:0007669"/>
    <property type="project" value="InterPro"/>
</dbReference>
<dbReference type="Proteomes" id="UP001219355">
    <property type="component" value="Chromosome 1"/>
</dbReference>
<comment type="similarity">
    <text evidence="3">Belongs to the cytochrome P450 family.</text>
</comment>
<dbReference type="PANTHER" id="PTHR24305:SF107">
    <property type="entry name" value="P450, PUTATIVE (EUROFUNG)-RELATED"/>
    <property type="match status" value="1"/>
</dbReference>
<dbReference type="PRINTS" id="PR00463">
    <property type="entry name" value="EP450I"/>
</dbReference>
<dbReference type="Gene3D" id="1.10.630.10">
    <property type="entry name" value="Cytochrome P450"/>
    <property type="match status" value="1"/>
</dbReference>
<dbReference type="GO" id="GO:0004497">
    <property type="term" value="F:monooxygenase activity"/>
    <property type="evidence" value="ECO:0007669"/>
    <property type="project" value="UniProtKB-KW"/>
</dbReference>
<dbReference type="EMBL" id="CP120627">
    <property type="protein sequence ID" value="WEW56961.1"/>
    <property type="molecule type" value="Genomic_DNA"/>
</dbReference>
<evidence type="ECO:0008006" key="13">
    <source>
        <dbReference type="Google" id="ProtNLM"/>
    </source>
</evidence>
<feature type="binding site" description="axial binding residue" evidence="9">
    <location>
        <position position="458"/>
    </location>
    <ligand>
        <name>heme</name>
        <dbReference type="ChEBI" id="CHEBI:30413"/>
    </ligand>
    <ligandPart>
        <name>Fe</name>
        <dbReference type="ChEBI" id="CHEBI:18248"/>
    </ligandPart>
</feature>
<proteinExistence type="inferred from homology"/>
<reference evidence="11" key="1">
    <citation type="submission" date="2023-03" db="EMBL/GenBank/DDBJ databases">
        <title>Emydomyces testavorans Genome Sequence.</title>
        <authorList>
            <person name="Hoyer L."/>
        </authorList>
    </citation>
    <scope>NUCLEOTIDE SEQUENCE</scope>
    <source>
        <strain evidence="11">16-2883</strain>
    </source>
</reference>
<keyword evidence="7 9" id="KW-0408">Iron</keyword>
<evidence type="ECO:0000256" key="3">
    <source>
        <dbReference type="ARBA" id="ARBA00010617"/>
    </source>
</evidence>
<comment type="pathway">
    <text evidence="2">Secondary metabolite biosynthesis.</text>
</comment>
<evidence type="ECO:0000256" key="10">
    <source>
        <dbReference type="SAM" id="Phobius"/>
    </source>
</evidence>
<evidence type="ECO:0000313" key="12">
    <source>
        <dbReference type="Proteomes" id="UP001219355"/>
    </source>
</evidence>
<evidence type="ECO:0000256" key="8">
    <source>
        <dbReference type="ARBA" id="ARBA00023033"/>
    </source>
</evidence>
<keyword evidence="12" id="KW-1185">Reference proteome</keyword>
<gene>
    <name evidence="11" type="ORF">PRK78_002420</name>
</gene>
<name>A0AAF0DG50_9EURO</name>
<evidence type="ECO:0000256" key="6">
    <source>
        <dbReference type="ARBA" id="ARBA00023002"/>
    </source>
</evidence>
<evidence type="ECO:0000256" key="2">
    <source>
        <dbReference type="ARBA" id="ARBA00005179"/>
    </source>
</evidence>
<dbReference type="SUPFAM" id="SSF48264">
    <property type="entry name" value="Cytochrome P450"/>
    <property type="match status" value="1"/>
</dbReference>
<evidence type="ECO:0000256" key="9">
    <source>
        <dbReference type="PIRSR" id="PIRSR602401-1"/>
    </source>
</evidence>
<dbReference type="PANTHER" id="PTHR24305">
    <property type="entry name" value="CYTOCHROME P450"/>
    <property type="match status" value="1"/>
</dbReference>
<organism evidence="11 12">
    <name type="scientific">Emydomyces testavorans</name>
    <dbReference type="NCBI Taxonomy" id="2070801"/>
    <lineage>
        <taxon>Eukaryota</taxon>
        <taxon>Fungi</taxon>
        <taxon>Dikarya</taxon>
        <taxon>Ascomycota</taxon>
        <taxon>Pezizomycotina</taxon>
        <taxon>Eurotiomycetes</taxon>
        <taxon>Eurotiomycetidae</taxon>
        <taxon>Onygenales</taxon>
        <taxon>Nannizziopsiaceae</taxon>
        <taxon>Emydomyces</taxon>
    </lineage>
</organism>
<evidence type="ECO:0000256" key="1">
    <source>
        <dbReference type="ARBA" id="ARBA00001971"/>
    </source>
</evidence>
<keyword evidence="10" id="KW-0812">Transmembrane</keyword>
<evidence type="ECO:0000256" key="4">
    <source>
        <dbReference type="ARBA" id="ARBA00022617"/>
    </source>
</evidence>